<protein>
    <submittedName>
        <fullName evidence="1">Uncharacterized protein</fullName>
    </submittedName>
</protein>
<reference evidence="1 2" key="1">
    <citation type="submission" date="2018-10" db="EMBL/GenBank/DDBJ databases">
        <title>Fifty Aureobasidium pullulans genomes reveal a recombining polyextremotolerant generalist.</title>
        <authorList>
            <person name="Gostincar C."/>
            <person name="Turk M."/>
            <person name="Zajc J."/>
            <person name="Gunde-Cimerman N."/>
        </authorList>
    </citation>
    <scope>NUCLEOTIDE SEQUENCE [LARGE SCALE GENOMIC DNA]</scope>
    <source>
        <strain evidence="1 2">EXF-6604</strain>
    </source>
</reference>
<sequence>MSTLAVLHLPRFAPEVAKLSEIRGAEFLPFALFSLAGISDKDSESLVATLDKDNTIGTEPNAVHLVSLAPEPNLQQKTLYDILVAHIQYCTTHMDKLEYFPFGFLAAHDRDWDRHGLYLVYIDFEEPFEVTAFRIALKDVPTAANTLRDDDDGAKEVRDIYEMDT</sequence>
<evidence type="ECO:0000313" key="1">
    <source>
        <dbReference type="EMBL" id="THY03824.1"/>
    </source>
</evidence>
<comment type="caution">
    <text evidence="1">The sequence shown here is derived from an EMBL/GenBank/DDBJ whole genome shotgun (WGS) entry which is preliminary data.</text>
</comment>
<dbReference type="AlphaFoldDB" id="A0A4S9JN19"/>
<name>A0A4S9JN19_AURPU</name>
<dbReference type="Proteomes" id="UP000306584">
    <property type="component" value="Unassembled WGS sequence"/>
</dbReference>
<gene>
    <name evidence="1" type="ORF">D6D01_10171</name>
</gene>
<dbReference type="EMBL" id="QZBD01000865">
    <property type="protein sequence ID" value="THY03824.1"/>
    <property type="molecule type" value="Genomic_DNA"/>
</dbReference>
<proteinExistence type="predicted"/>
<evidence type="ECO:0000313" key="2">
    <source>
        <dbReference type="Proteomes" id="UP000306584"/>
    </source>
</evidence>
<accession>A0A4S9JN19</accession>
<organism evidence="1 2">
    <name type="scientific">Aureobasidium pullulans</name>
    <name type="common">Black yeast</name>
    <name type="synonym">Pullularia pullulans</name>
    <dbReference type="NCBI Taxonomy" id="5580"/>
    <lineage>
        <taxon>Eukaryota</taxon>
        <taxon>Fungi</taxon>
        <taxon>Dikarya</taxon>
        <taxon>Ascomycota</taxon>
        <taxon>Pezizomycotina</taxon>
        <taxon>Dothideomycetes</taxon>
        <taxon>Dothideomycetidae</taxon>
        <taxon>Dothideales</taxon>
        <taxon>Saccotheciaceae</taxon>
        <taxon>Aureobasidium</taxon>
    </lineage>
</organism>